<dbReference type="SMART" id="SM00219">
    <property type="entry name" value="TyrKc"/>
    <property type="match status" value="1"/>
</dbReference>
<evidence type="ECO:0000256" key="11">
    <source>
        <dbReference type="ARBA" id="ARBA00022989"/>
    </source>
</evidence>
<name>H2Z5L3_CIOSA</name>
<dbReference type="GO" id="GO:0005524">
    <property type="term" value="F:ATP binding"/>
    <property type="evidence" value="ECO:0007669"/>
    <property type="project" value="UniProtKB-KW"/>
</dbReference>
<evidence type="ECO:0000256" key="18">
    <source>
        <dbReference type="ARBA" id="ARBA00051243"/>
    </source>
</evidence>
<dbReference type="eggNOG" id="KOG0200">
    <property type="taxonomic scope" value="Eukaryota"/>
</dbReference>
<dbReference type="PROSITE" id="PS00109">
    <property type="entry name" value="PROTEIN_KINASE_TYR"/>
    <property type="match status" value="1"/>
</dbReference>
<organism evidence="29 30">
    <name type="scientific">Ciona savignyi</name>
    <name type="common">Pacific transparent sea squirt</name>
    <dbReference type="NCBI Taxonomy" id="51511"/>
    <lineage>
        <taxon>Eukaryota</taxon>
        <taxon>Metazoa</taxon>
        <taxon>Chordata</taxon>
        <taxon>Tunicata</taxon>
        <taxon>Ascidiacea</taxon>
        <taxon>Phlebobranchia</taxon>
        <taxon>Cionidae</taxon>
        <taxon>Ciona</taxon>
    </lineage>
</organism>
<keyword evidence="8 21" id="KW-0547">Nucleotide-binding</keyword>
<evidence type="ECO:0000256" key="5">
    <source>
        <dbReference type="ARBA" id="ARBA00022692"/>
    </source>
</evidence>
<keyword evidence="30" id="KW-1185">Reference proteome</keyword>
<accession>H2Z5L3</accession>
<dbReference type="SMART" id="SM00409">
    <property type="entry name" value="IG"/>
    <property type="match status" value="2"/>
</dbReference>
<dbReference type="SUPFAM" id="SSF48726">
    <property type="entry name" value="Immunoglobulin"/>
    <property type="match status" value="2"/>
</dbReference>
<evidence type="ECO:0000256" key="1">
    <source>
        <dbReference type="ARBA" id="ARBA00004167"/>
    </source>
</evidence>
<feature type="domain" description="Ig-like" evidence="28">
    <location>
        <begin position="2"/>
        <end position="95"/>
    </location>
</feature>
<evidence type="ECO:0000259" key="28">
    <source>
        <dbReference type="PROSITE" id="PS50835"/>
    </source>
</evidence>
<dbReference type="GO" id="GO:0043235">
    <property type="term" value="C:receptor complex"/>
    <property type="evidence" value="ECO:0007669"/>
    <property type="project" value="TreeGrafter"/>
</dbReference>
<evidence type="ECO:0000256" key="10">
    <source>
        <dbReference type="ARBA" id="ARBA00022840"/>
    </source>
</evidence>
<dbReference type="InterPro" id="IPR011009">
    <property type="entry name" value="Kinase-like_dom_sf"/>
</dbReference>
<dbReference type="InterPro" id="IPR016248">
    <property type="entry name" value="FGF_rcpt_fam"/>
</dbReference>
<feature type="binding site" evidence="23">
    <location>
        <position position="457"/>
    </location>
    <ligand>
        <name>ATP</name>
        <dbReference type="ChEBI" id="CHEBI:30616"/>
    </ligand>
</feature>
<feature type="disulfide bond" evidence="24">
    <location>
        <begin position="126"/>
        <end position="178"/>
    </location>
</feature>
<dbReference type="InterPro" id="IPR036179">
    <property type="entry name" value="Ig-like_dom_sf"/>
</dbReference>
<dbReference type="InterPro" id="IPR020635">
    <property type="entry name" value="Tyr_kinase_cat_dom"/>
</dbReference>
<evidence type="ECO:0000256" key="19">
    <source>
        <dbReference type="ARBA" id="ARBA00056965"/>
    </source>
</evidence>
<evidence type="ECO:0000256" key="2">
    <source>
        <dbReference type="ARBA" id="ARBA00011902"/>
    </source>
</evidence>
<evidence type="ECO:0000313" key="30">
    <source>
        <dbReference type="Proteomes" id="UP000007875"/>
    </source>
</evidence>
<reference evidence="29" key="3">
    <citation type="submission" date="2025-09" db="UniProtKB">
        <authorList>
            <consortium name="Ensembl"/>
        </authorList>
    </citation>
    <scope>IDENTIFICATION</scope>
</reference>
<dbReference type="InterPro" id="IPR000719">
    <property type="entry name" value="Prot_kinase_dom"/>
</dbReference>
<comment type="catalytic activity">
    <reaction evidence="18 21">
        <text>L-tyrosyl-[protein] + ATP = O-phospho-L-tyrosyl-[protein] + ADP + H(+)</text>
        <dbReference type="Rhea" id="RHEA:10596"/>
        <dbReference type="Rhea" id="RHEA-COMP:10136"/>
        <dbReference type="Rhea" id="RHEA-COMP:20101"/>
        <dbReference type="ChEBI" id="CHEBI:15378"/>
        <dbReference type="ChEBI" id="CHEBI:30616"/>
        <dbReference type="ChEBI" id="CHEBI:46858"/>
        <dbReference type="ChEBI" id="CHEBI:61978"/>
        <dbReference type="ChEBI" id="CHEBI:456216"/>
        <dbReference type="EC" id="2.7.10.1"/>
    </reaction>
</comment>
<evidence type="ECO:0000256" key="4">
    <source>
        <dbReference type="ARBA" id="ARBA00022679"/>
    </source>
</evidence>
<dbReference type="Ensembl" id="ENSCSAVT00000013024.1">
    <property type="protein sequence ID" value="ENSCSAVP00000012875.1"/>
    <property type="gene ID" value="ENSCSAVG00000007558.1"/>
</dbReference>
<dbReference type="PROSITE" id="PS50011">
    <property type="entry name" value="PROTEIN_KINASE_DOM"/>
    <property type="match status" value="1"/>
</dbReference>
<comment type="similarity">
    <text evidence="21">Belongs to the protein kinase superfamily. Tyr protein kinase family. Fibroblast growth factor receptor subfamily.</text>
</comment>
<dbReference type="FunFam" id="1.10.510.10:FF:000007">
    <property type="entry name" value="Fibroblast growth factor receptor"/>
    <property type="match status" value="1"/>
</dbReference>
<keyword evidence="9 21" id="KW-0418">Kinase</keyword>
<evidence type="ECO:0000256" key="25">
    <source>
        <dbReference type="SAM" id="MobiDB-lite"/>
    </source>
</evidence>
<dbReference type="InterPro" id="IPR008266">
    <property type="entry name" value="Tyr_kinase_AS"/>
</dbReference>
<keyword evidence="15 21" id="KW-0675">Receptor</keyword>
<dbReference type="Gene3D" id="3.30.200.20">
    <property type="entry name" value="Phosphorylase Kinase, domain 1"/>
    <property type="match status" value="1"/>
</dbReference>
<dbReference type="EC" id="2.7.10.1" evidence="2 21"/>
<evidence type="ECO:0000256" key="6">
    <source>
        <dbReference type="ARBA" id="ARBA00022729"/>
    </source>
</evidence>
<dbReference type="InterPro" id="IPR050122">
    <property type="entry name" value="RTK"/>
</dbReference>
<comment type="function">
    <text evidence="19">Receptor for basic fibroblast growth factor.</text>
</comment>
<keyword evidence="4 21" id="KW-0808">Transferase</keyword>
<keyword evidence="11 26" id="KW-1133">Transmembrane helix</keyword>
<dbReference type="FunFam" id="2.60.40.10:FF:000016">
    <property type="entry name" value="Fibroblast growth factor receptor"/>
    <property type="match status" value="1"/>
</dbReference>
<evidence type="ECO:0000256" key="13">
    <source>
        <dbReference type="ARBA" id="ARBA00023137"/>
    </source>
</evidence>
<sequence length="676" mass="77633">VPTWTNKRKMQKKLHAEPAGNTVTFRCLVNGARPISVDWYKDGEKILKNDRLGGYKFRQKSQCIVLETVILSDRGMYMCVASNAYGSINHTYELDVAVRMAIPPIVYSDEMKNQTVEIGQTATFRCKIYSDAHPHIQWIKFNGNITALKKAGVNSTDADLEKLTLKNVTFEDAGEYVCLAGNSFGSTHASAWLTVIPVLDKSDVEKNYIQSETHYLIYIFGVICFVILFVFIIYMCNSHYQNKDPPRLVPIENPDNIPRMTKMEQPVMLYGNEQAWRRMCLPHADHIEINIQPDLQWELKREDILLHERIDEGFFGQVFRADLIRCNGGRKEKIDAAVKMLKNTRTEKDMLDLLTEMDQMKRIGKHKNIVNLGVCTQNSILWLVTEYAQKGNLRDYLRRNRPSEMQYQFTNPDPNAPPPPRDEPLTYHALMSAAHQVARGMEYLSQKKCIHRDLAARNVLVTDEFVMKIADFGLARDVRCNDYYRKQTRGHLPYKWMAVEAMADNIFTPATDVWSFGVLLWEIFSLGGSPYPGVKTHDLVRFLRSGDRLEQPQFASSELYRLMRDCWEESPNRRPKFRQLVEDLDRMLASASNVEYIDLNSPCEADYLPSDLDSEDETESSRDSANATGEDSDSVFEPIEQHGPHVYEVDEANPLLNHEPDSNIMCNGHARMQSDV</sequence>
<keyword evidence="10 21" id="KW-0067">ATP-binding</keyword>
<dbReference type="InterPro" id="IPR013098">
    <property type="entry name" value="Ig_I-set"/>
</dbReference>
<reference evidence="30" key="1">
    <citation type="submission" date="2003-08" db="EMBL/GenBank/DDBJ databases">
        <authorList>
            <person name="Birren B."/>
            <person name="Nusbaum C."/>
            <person name="Abebe A."/>
            <person name="Abouelleil A."/>
            <person name="Adekoya E."/>
            <person name="Ait-zahra M."/>
            <person name="Allen N."/>
            <person name="Allen T."/>
            <person name="An P."/>
            <person name="Anderson M."/>
            <person name="Anderson S."/>
            <person name="Arachchi H."/>
            <person name="Armbruster J."/>
            <person name="Bachantsang P."/>
            <person name="Baldwin J."/>
            <person name="Barry A."/>
            <person name="Bayul T."/>
            <person name="Blitshsteyn B."/>
            <person name="Bloom T."/>
            <person name="Blye J."/>
            <person name="Boguslavskiy L."/>
            <person name="Borowsky M."/>
            <person name="Boukhgalter B."/>
            <person name="Brunache A."/>
            <person name="Butler J."/>
            <person name="Calixte N."/>
            <person name="Calvo S."/>
            <person name="Camarata J."/>
            <person name="Campo K."/>
            <person name="Chang J."/>
            <person name="Cheshatsang Y."/>
            <person name="Citroen M."/>
            <person name="Collymore A."/>
            <person name="Considine T."/>
            <person name="Cook A."/>
            <person name="Cooke P."/>
            <person name="Corum B."/>
            <person name="Cuomo C."/>
            <person name="David R."/>
            <person name="Dawoe T."/>
            <person name="Degray S."/>
            <person name="Dodge S."/>
            <person name="Dooley K."/>
            <person name="Dorje P."/>
            <person name="Dorjee K."/>
            <person name="Dorris L."/>
            <person name="Duffey N."/>
            <person name="Dupes A."/>
            <person name="Elkins T."/>
            <person name="Engels R."/>
            <person name="Erickson J."/>
            <person name="Farina A."/>
            <person name="Faro S."/>
            <person name="Ferreira P."/>
            <person name="Fischer H."/>
            <person name="Fitzgerald M."/>
            <person name="Foley K."/>
            <person name="Gage D."/>
            <person name="Galagan J."/>
            <person name="Gearin G."/>
            <person name="Gnerre S."/>
            <person name="Gnirke A."/>
            <person name="Goyette A."/>
            <person name="Graham J."/>
            <person name="Grandbois E."/>
            <person name="Gyaltsen K."/>
            <person name="Hafez N."/>
            <person name="Hagopian D."/>
            <person name="Hagos B."/>
            <person name="Hall J."/>
            <person name="Hatcher B."/>
            <person name="Heller A."/>
            <person name="Higgins H."/>
            <person name="Honan T."/>
            <person name="Horn A."/>
            <person name="Houde N."/>
            <person name="Hughes L."/>
            <person name="Hulme W."/>
            <person name="Husby E."/>
            <person name="Iliev I."/>
            <person name="Jaffe D."/>
            <person name="Jones C."/>
            <person name="Kamal M."/>
            <person name="Kamat A."/>
            <person name="Kamvysselis M."/>
            <person name="Karlsson E."/>
            <person name="Kells C."/>
            <person name="Kieu A."/>
            <person name="Kisner P."/>
            <person name="Kodira C."/>
            <person name="Kulbokas E."/>
            <person name="Labutti K."/>
            <person name="Lama D."/>
            <person name="Landers T."/>
            <person name="Leger J."/>
            <person name="Levine S."/>
            <person name="Lewis D."/>
            <person name="Lewis T."/>
            <person name="Lindblad-toh K."/>
            <person name="Liu X."/>
            <person name="Lokyitsang T."/>
            <person name="Lokyitsang Y."/>
            <person name="Lucien O."/>
            <person name="Lui A."/>
            <person name="Ma L.J."/>
            <person name="Mabbitt R."/>
            <person name="Macdonald J."/>
            <person name="Maclean C."/>
            <person name="Major J."/>
            <person name="Manning J."/>
            <person name="Marabella R."/>
            <person name="Maru K."/>
            <person name="Matthews C."/>
            <person name="Mauceli E."/>
            <person name="Mccarthy M."/>
            <person name="Mcdonough S."/>
            <person name="Mcghee T."/>
            <person name="Meldrim J."/>
            <person name="Meneus L."/>
            <person name="Mesirov J."/>
            <person name="Mihalev A."/>
            <person name="Mihova T."/>
            <person name="Mikkelsen T."/>
            <person name="Mlenga V."/>
            <person name="Moru K."/>
            <person name="Mozes J."/>
            <person name="Mulrain L."/>
            <person name="Munson G."/>
            <person name="Naylor J."/>
            <person name="Newes C."/>
            <person name="Nguyen C."/>
            <person name="Nguyen N."/>
            <person name="Nguyen T."/>
            <person name="Nicol R."/>
            <person name="Nielsen C."/>
            <person name="Nizzari M."/>
            <person name="Norbu C."/>
            <person name="Norbu N."/>
            <person name="O'donnell P."/>
            <person name="Okoawo O."/>
            <person name="O'leary S."/>
            <person name="Omotosho B."/>
            <person name="O'neill K."/>
            <person name="Osman S."/>
            <person name="Parker S."/>
            <person name="Perrin D."/>
            <person name="Phunkhang P."/>
            <person name="Piqani B."/>
            <person name="Purcell S."/>
            <person name="Rachupka T."/>
            <person name="Ramasamy U."/>
            <person name="Rameau R."/>
            <person name="Ray V."/>
            <person name="Raymond C."/>
            <person name="Retta R."/>
            <person name="Richardson S."/>
            <person name="Rise C."/>
            <person name="Rodriguez J."/>
            <person name="Rogers J."/>
            <person name="Rogov P."/>
            <person name="Rutman M."/>
            <person name="Schupbach R."/>
            <person name="Seaman C."/>
            <person name="Settipalli S."/>
            <person name="Sharpe T."/>
            <person name="Sheridan J."/>
            <person name="Sherpa N."/>
            <person name="Shi J."/>
            <person name="Smirnov S."/>
            <person name="Smith C."/>
            <person name="Sougnez C."/>
            <person name="Spencer B."/>
            <person name="Stalker J."/>
            <person name="Stange-thomann N."/>
            <person name="Stavropoulos S."/>
            <person name="Stetson K."/>
            <person name="Stone C."/>
            <person name="Stone S."/>
            <person name="Stubbs M."/>
            <person name="Talamas J."/>
            <person name="Tchuinga P."/>
            <person name="Tenzing P."/>
            <person name="Tesfaye S."/>
            <person name="Theodore J."/>
            <person name="Thoulutsang Y."/>
            <person name="Topham K."/>
            <person name="Towey S."/>
            <person name="Tsamla T."/>
            <person name="Tsomo N."/>
            <person name="Vallee D."/>
            <person name="Vassiliev H."/>
            <person name="Venkataraman V."/>
            <person name="Vinson J."/>
            <person name="Vo A."/>
            <person name="Wade C."/>
            <person name="Wang S."/>
            <person name="Wangchuk T."/>
            <person name="Wangdi T."/>
            <person name="Whittaker C."/>
            <person name="Wilkinson J."/>
            <person name="Wu Y."/>
            <person name="Wyman D."/>
            <person name="Yadav S."/>
            <person name="Yang S."/>
            <person name="Yang X."/>
            <person name="Yeager S."/>
            <person name="Yee E."/>
            <person name="Young G."/>
            <person name="Zainoun J."/>
            <person name="Zembeck L."/>
            <person name="Zimmer A."/>
            <person name="Zody M."/>
            <person name="Lander E."/>
        </authorList>
    </citation>
    <scope>NUCLEOTIDE SEQUENCE [LARGE SCALE GENOMIC DNA]</scope>
</reference>
<dbReference type="STRING" id="51511.ENSCSAVP00000012875"/>
<feature type="disulfide bond" evidence="24">
    <location>
        <begin position="27"/>
        <end position="79"/>
    </location>
</feature>
<dbReference type="FunFam" id="3.30.200.20:FF:001297">
    <property type="entry name" value="Fibroblast growth factor receptor"/>
    <property type="match status" value="1"/>
</dbReference>
<dbReference type="InterPro" id="IPR001245">
    <property type="entry name" value="Ser-Thr/Tyr_kinase_cat_dom"/>
</dbReference>
<keyword evidence="6" id="KW-0732">Signal</keyword>
<protein>
    <recommendedName>
        <fullName evidence="20 21">Fibroblast growth factor receptor</fullName>
        <ecNumber evidence="2 21">2.7.10.1</ecNumber>
    </recommendedName>
</protein>
<feature type="region of interest" description="Disordered" evidence="25">
    <location>
        <begin position="607"/>
        <end position="637"/>
    </location>
</feature>
<dbReference type="FunFam" id="2.60.40.10:FF:000020">
    <property type="entry name" value="Fibroblast growth factor receptor"/>
    <property type="match status" value="1"/>
</dbReference>
<evidence type="ECO:0000256" key="24">
    <source>
        <dbReference type="PIRSR" id="PIRSR000628-3"/>
    </source>
</evidence>
<evidence type="ECO:0000256" key="9">
    <source>
        <dbReference type="ARBA" id="ARBA00022777"/>
    </source>
</evidence>
<dbReference type="PIRSF" id="PIRSF000628">
    <property type="entry name" value="FGFR"/>
    <property type="match status" value="1"/>
</dbReference>
<evidence type="ECO:0000259" key="27">
    <source>
        <dbReference type="PROSITE" id="PS50011"/>
    </source>
</evidence>
<dbReference type="Pfam" id="PF07679">
    <property type="entry name" value="I-set"/>
    <property type="match status" value="2"/>
</dbReference>
<dbReference type="Gene3D" id="1.10.510.10">
    <property type="entry name" value="Transferase(Phosphotransferase) domain 1"/>
    <property type="match status" value="1"/>
</dbReference>
<evidence type="ECO:0000256" key="3">
    <source>
        <dbReference type="ARBA" id="ARBA00022553"/>
    </source>
</evidence>
<dbReference type="InterPro" id="IPR013783">
    <property type="entry name" value="Ig-like_fold"/>
</dbReference>
<dbReference type="InterPro" id="IPR003599">
    <property type="entry name" value="Ig_sub"/>
</dbReference>
<keyword evidence="16" id="KW-0325">Glycoprotein</keyword>
<evidence type="ECO:0000256" key="17">
    <source>
        <dbReference type="ARBA" id="ARBA00023319"/>
    </source>
</evidence>
<dbReference type="Proteomes" id="UP000007875">
    <property type="component" value="Unassembled WGS sequence"/>
</dbReference>
<feature type="transmembrane region" description="Helical" evidence="26">
    <location>
        <begin position="215"/>
        <end position="235"/>
    </location>
</feature>
<evidence type="ECO:0000256" key="16">
    <source>
        <dbReference type="ARBA" id="ARBA00023180"/>
    </source>
</evidence>
<evidence type="ECO:0000256" key="23">
    <source>
        <dbReference type="PIRSR" id="PIRSR000628-2"/>
    </source>
</evidence>
<dbReference type="GO" id="GO:0005007">
    <property type="term" value="F:fibroblast growth factor receptor activity"/>
    <property type="evidence" value="ECO:0007669"/>
    <property type="project" value="InterPro"/>
</dbReference>
<keyword evidence="13 21" id="KW-0829">Tyrosine-protein kinase</keyword>
<evidence type="ECO:0000256" key="7">
    <source>
        <dbReference type="ARBA" id="ARBA00022737"/>
    </source>
</evidence>
<dbReference type="SUPFAM" id="SSF56112">
    <property type="entry name" value="Protein kinase-like (PK-like)"/>
    <property type="match status" value="1"/>
</dbReference>
<evidence type="ECO:0000256" key="21">
    <source>
        <dbReference type="PIRNR" id="PIRNR000628"/>
    </source>
</evidence>
<feature type="domain" description="Protein kinase" evidence="27">
    <location>
        <begin position="304"/>
        <end position="588"/>
    </location>
</feature>
<feature type="active site" description="Proton acceptor" evidence="22">
    <location>
        <position position="453"/>
    </location>
</feature>
<dbReference type="PANTHER" id="PTHR24416">
    <property type="entry name" value="TYROSINE-PROTEIN KINASE RECEPTOR"/>
    <property type="match status" value="1"/>
</dbReference>
<feature type="binding site" evidence="23">
    <location>
        <position position="339"/>
    </location>
    <ligand>
        <name>ATP</name>
        <dbReference type="ChEBI" id="CHEBI:30616"/>
    </ligand>
</feature>
<evidence type="ECO:0000256" key="15">
    <source>
        <dbReference type="ARBA" id="ARBA00023170"/>
    </source>
</evidence>
<dbReference type="PRINTS" id="PR00109">
    <property type="entry name" value="TYRKINASE"/>
</dbReference>
<evidence type="ECO:0000256" key="12">
    <source>
        <dbReference type="ARBA" id="ARBA00023136"/>
    </source>
</evidence>
<dbReference type="InParanoid" id="H2Z5L3"/>
<dbReference type="SMART" id="SM00408">
    <property type="entry name" value="IGc2"/>
    <property type="match status" value="2"/>
</dbReference>
<dbReference type="InterPro" id="IPR003598">
    <property type="entry name" value="Ig_sub2"/>
</dbReference>
<proteinExistence type="inferred from homology"/>
<reference evidence="29" key="2">
    <citation type="submission" date="2025-08" db="UniProtKB">
        <authorList>
            <consortium name="Ensembl"/>
        </authorList>
    </citation>
    <scope>IDENTIFICATION</scope>
</reference>
<feature type="binding site" evidence="23">
    <location>
        <begin position="386"/>
        <end position="388"/>
    </location>
    <ligand>
        <name>ATP</name>
        <dbReference type="ChEBI" id="CHEBI:30616"/>
    </ligand>
</feature>
<dbReference type="PANTHER" id="PTHR24416:SF550">
    <property type="entry name" value="FIBROBLAST GROWTH FACTOR RECEPTOR HOMOLOG 1-RELATED"/>
    <property type="match status" value="1"/>
</dbReference>
<keyword evidence="17" id="KW-0393">Immunoglobulin domain</keyword>
<feature type="domain" description="Ig-like" evidence="28">
    <location>
        <begin position="103"/>
        <end position="194"/>
    </location>
</feature>
<dbReference type="GO" id="GO:0005886">
    <property type="term" value="C:plasma membrane"/>
    <property type="evidence" value="ECO:0007669"/>
    <property type="project" value="TreeGrafter"/>
</dbReference>
<dbReference type="Gene3D" id="2.60.40.10">
    <property type="entry name" value="Immunoglobulins"/>
    <property type="match status" value="2"/>
</dbReference>
<keyword evidence="3" id="KW-0597">Phosphoprotein</keyword>
<dbReference type="Pfam" id="PF07714">
    <property type="entry name" value="PK_Tyr_Ser-Thr"/>
    <property type="match status" value="1"/>
</dbReference>
<keyword evidence="5 26" id="KW-0812">Transmembrane</keyword>
<feature type="binding site" evidence="23">
    <location>
        <position position="392"/>
    </location>
    <ligand>
        <name>ATP</name>
        <dbReference type="ChEBI" id="CHEBI:30616"/>
    </ligand>
</feature>
<evidence type="ECO:0000256" key="8">
    <source>
        <dbReference type="ARBA" id="ARBA00022741"/>
    </source>
</evidence>
<dbReference type="GeneTree" id="ENSGT00940000155860"/>
<dbReference type="GO" id="GO:0017134">
    <property type="term" value="F:fibroblast growth factor binding"/>
    <property type="evidence" value="ECO:0007669"/>
    <property type="project" value="TreeGrafter"/>
</dbReference>
<evidence type="ECO:0000256" key="20">
    <source>
        <dbReference type="ARBA" id="ARBA00071363"/>
    </source>
</evidence>
<feature type="binding site" evidence="23">
    <location>
        <position position="471"/>
    </location>
    <ligand>
        <name>ATP</name>
        <dbReference type="ChEBI" id="CHEBI:30616"/>
    </ligand>
</feature>
<keyword evidence="14 24" id="KW-1015">Disulfide bond</keyword>
<evidence type="ECO:0000256" key="14">
    <source>
        <dbReference type="ARBA" id="ARBA00023157"/>
    </source>
</evidence>
<comment type="subcellular location">
    <subcellularLocation>
        <location evidence="1">Membrane</location>
        <topology evidence="1">Single-pass membrane protein</topology>
    </subcellularLocation>
</comment>
<dbReference type="PROSITE" id="PS50835">
    <property type="entry name" value="IG_LIKE"/>
    <property type="match status" value="2"/>
</dbReference>
<dbReference type="GO" id="GO:0008284">
    <property type="term" value="P:positive regulation of cell population proliferation"/>
    <property type="evidence" value="ECO:0007669"/>
    <property type="project" value="InterPro"/>
</dbReference>
<keyword evidence="7" id="KW-0677">Repeat</keyword>
<evidence type="ECO:0000313" key="29">
    <source>
        <dbReference type="Ensembl" id="ENSCSAVP00000012875.1"/>
    </source>
</evidence>
<evidence type="ECO:0000256" key="26">
    <source>
        <dbReference type="SAM" id="Phobius"/>
    </source>
</evidence>
<dbReference type="AlphaFoldDB" id="H2Z5L3"/>
<dbReference type="InterPro" id="IPR007110">
    <property type="entry name" value="Ig-like_dom"/>
</dbReference>
<evidence type="ECO:0000256" key="22">
    <source>
        <dbReference type="PIRSR" id="PIRSR000628-1"/>
    </source>
</evidence>
<keyword evidence="12 21" id="KW-0472">Membrane</keyword>